<dbReference type="HOGENOM" id="CLU_2234592_0_0_11"/>
<dbReference type="RefSeq" id="WP_038680339.1">
    <property type="nucleotide sequence ID" value="NZ_CP007514.1"/>
</dbReference>
<keyword evidence="1" id="KW-0732">Signal</keyword>
<dbReference type="EMBL" id="JAWXXX010000001">
    <property type="protein sequence ID" value="MDX5893102.1"/>
    <property type="molecule type" value="Genomic_DNA"/>
</dbReference>
<dbReference type="AlphaFoldDB" id="A0A023X035"/>
<feature type="signal peptide" evidence="1">
    <location>
        <begin position="1"/>
        <end position="24"/>
    </location>
</feature>
<dbReference type="Proteomes" id="UP001281130">
    <property type="component" value="Unassembled WGS sequence"/>
</dbReference>
<dbReference type="EMBL" id="CP007514">
    <property type="protein sequence ID" value="AHY45688.1"/>
    <property type="molecule type" value="Genomic_DNA"/>
</dbReference>
<reference evidence="3" key="2">
    <citation type="submission" date="2023-11" db="EMBL/GenBank/DDBJ databases">
        <title>MicrobeMod: A computational toolkit for identifying prokaryotic methylation and restriction-modification with nanopore sequencing.</title>
        <authorList>
            <person name="Crits-Christoph A."/>
            <person name="Kang S.C."/>
            <person name="Lee H."/>
            <person name="Ostrov N."/>
        </authorList>
    </citation>
    <scope>NUCLEOTIDE SEQUENCE</scope>
    <source>
        <strain evidence="3">ATCC 51242</strain>
    </source>
</reference>
<feature type="chain" id="PRO_5001527436" description="Secreted protein" evidence="1">
    <location>
        <begin position="25"/>
        <end position="105"/>
    </location>
</feature>
<evidence type="ECO:0000313" key="4">
    <source>
        <dbReference type="Proteomes" id="UP000025229"/>
    </source>
</evidence>
<sequence>MKKIALLAATAATMLTLGASPALAHSFTDNSVNNSFNTSLQVQEQSSFVSVSQANIATSGDAIASGDGSFAFSGAAVYAPVSVYQSSVQAGDDAYSFVHWYWWYY</sequence>
<organism evidence="2 4">
    <name type="scientific">Rubrobacter radiotolerans</name>
    <name type="common">Arthrobacter radiotolerans</name>
    <dbReference type="NCBI Taxonomy" id="42256"/>
    <lineage>
        <taxon>Bacteria</taxon>
        <taxon>Bacillati</taxon>
        <taxon>Actinomycetota</taxon>
        <taxon>Rubrobacteria</taxon>
        <taxon>Rubrobacterales</taxon>
        <taxon>Rubrobacteraceae</taxon>
        <taxon>Rubrobacter</taxon>
    </lineage>
</organism>
<evidence type="ECO:0008006" key="5">
    <source>
        <dbReference type="Google" id="ProtNLM"/>
    </source>
</evidence>
<gene>
    <name evidence="2" type="ORF">RradSPS_0405</name>
    <name evidence="3" type="ORF">SIL72_03560</name>
</gene>
<keyword evidence="4" id="KW-1185">Reference proteome</keyword>
<dbReference type="Proteomes" id="UP000025229">
    <property type="component" value="Chromosome"/>
</dbReference>
<proteinExistence type="predicted"/>
<name>A0A023X035_RUBRA</name>
<evidence type="ECO:0000313" key="2">
    <source>
        <dbReference type="EMBL" id="AHY45688.1"/>
    </source>
</evidence>
<accession>A0A023X035</accession>
<protein>
    <recommendedName>
        <fullName evidence="5">Secreted protein</fullName>
    </recommendedName>
</protein>
<evidence type="ECO:0000256" key="1">
    <source>
        <dbReference type="SAM" id="SignalP"/>
    </source>
</evidence>
<dbReference type="KEGG" id="rrd:RradSPS_0405"/>
<evidence type="ECO:0000313" key="3">
    <source>
        <dbReference type="EMBL" id="MDX5893102.1"/>
    </source>
</evidence>
<reference evidence="2 4" key="1">
    <citation type="submission" date="2014-03" db="EMBL/GenBank/DDBJ databases">
        <title>Complete genome sequence of the Radio-Resistant Rubrobacter radiotolerans RSPS-4.</title>
        <authorList>
            <person name="Egas C.C."/>
            <person name="Barroso C.C."/>
            <person name="Froufe H.J.C."/>
            <person name="Pacheco J.J."/>
            <person name="Albuquerque L.L."/>
            <person name="da Costa M.M.S."/>
        </authorList>
    </citation>
    <scope>NUCLEOTIDE SEQUENCE [LARGE SCALE GENOMIC DNA]</scope>
    <source>
        <strain evidence="2 4">RSPS-4</strain>
    </source>
</reference>